<gene>
    <name evidence="1" type="ORF">GCM10017056_40330</name>
</gene>
<dbReference type="Proteomes" id="UP000626220">
    <property type="component" value="Unassembled WGS sequence"/>
</dbReference>
<sequence length="73" mass="7935">MRLVCDDPLNVAGRVIDMARRLSLEFAQFSVTHLGSGRAVLALELLDPGCAEARVFTARVAALPYFALESEDV</sequence>
<comment type="caution">
    <text evidence="1">The sequence shown here is derived from an EMBL/GenBank/DDBJ whole genome shotgun (WGS) entry which is preliminary data.</text>
</comment>
<dbReference type="RefSeq" id="WP_189681925.1">
    <property type="nucleotide sequence ID" value="NZ_BNCJ01000016.1"/>
</dbReference>
<accession>A0A8J3H1G8</accession>
<dbReference type="AlphaFoldDB" id="A0A8J3H1G8"/>
<name>A0A8J3H1G8_9RHOB</name>
<keyword evidence="2" id="KW-1185">Reference proteome</keyword>
<organism evidence="1 2">
    <name type="scientific">Seohaeicola zhoushanensis</name>
    <dbReference type="NCBI Taxonomy" id="1569283"/>
    <lineage>
        <taxon>Bacteria</taxon>
        <taxon>Pseudomonadati</taxon>
        <taxon>Pseudomonadota</taxon>
        <taxon>Alphaproteobacteria</taxon>
        <taxon>Rhodobacterales</taxon>
        <taxon>Roseobacteraceae</taxon>
        <taxon>Seohaeicola</taxon>
    </lineage>
</organism>
<evidence type="ECO:0000313" key="2">
    <source>
        <dbReference type="Proteomes" id="UP000626220"/>
    </source>
</evidence>
<reference evidence="1" key="2">
    <citation type="submission" date="2020-09" db="EMBL/GenBank/DDBJ databases">
        <authorList>
            <person name="Sun Q."/>
            <person name="Kim S."/>
        </authorList>
    </citation>
    <scope>NUCLEOTIDE SEQUENCE</scope>
    <source>
        <strain evidence="1">KCTC 42650</strain>
    </source>
</reference>
<proteinExistence type="predicted"/>
<dbReference type="EMBL" id="BNCJ01000016">
    <property type="protein sequence ID" value="GHF65046.1"/>
    <property type="molecule type" value="Genomic_DNA"/>
</dbReference>
<evidence type="ECO:0000313" key="1">
    <source>
        <dbReference type="EMBL" id="GHF65046.1"/>
    </source>
</evidence>
<protein>
    <submittedName>
        <fullName evidence="1">Uncharacterized protein</fullName>
    </submittedName>
</protein>
<reference evidence="1" key="1">
    <citation type="journal article" date="2014" name="Int. J. Syst. Evol. Microbiol.">
        <title>Complete genome sequence of Corynebacterium casei LMG S-19264T (=DSM 44701T), isolated from a smear-ripened cheese.</title>
        <authorList>
            <consortium name="US DOE Joint Genome Institute (JGI-PGF)"/>
            <person name="Walter F."/>
            <person name="Albersmeier A."/>
            <person name="Kalinowski J."/>
            <person name="Ruckert C."/>
        </authorList>
    </citation>
    <scope>NUCLEOTIDE SEQUENCE</scope>
    <source>
        <strain evidence="1">KCTC 42650</strain>
    </source>
</reference>